<feature type="region of interest" description="Disordered" evidence="1">
    <location>
        <begin position="406"/>
        <end position="425"/>
    </location>
</feature>
<gene>
    <name evidence="2" type="ORF">YASMINEVIRUS_1342</name>
</gene>
<evidence type="ECO:0000313" key="2">
    <source>
        <dbReference type="EMBL" id="VBB18810.1"/>
    </source>
</evidence>
<reference evidence="2 3" key="1">
    <citation type="submission" date="2018-10" db="EMBL/GenBank/DDBJ databases">
        <authorList>
            <consortium name="IHU Genomes"/>
        </authorList>
    </citation>
    <scope>NUCLEOTIDE SEQUENCE [LARGE SCALE GENOMIC DNA]</scope>
    <source>
        <strain evidence="2 3">A1</strain>
    </source>
</reference>
<evidence type="ECO:0000256" key="1">
    <source>
        <dbReference type="SAM" id="MobiDB-lite"/>
    </source>
</evidence>
<dbReference type="Proteomes" id="UP000594342">
    <property type="component" value="Unassembled WGS sequence"/>
</dbReference>
<proteinExistence type="predicted"/>
<sequence>MTSYQKNEHYQDCSPKDCGPKDSSPKNNNPDLSQNNKNIEGVDSTTDPEVTIMQLTNLMMSQAETICDTDQPDVSKSLSEFRNLEYSFMLDNGYIVFDPREKKTGAFNDVESRRELIVKSISNNISTKVRMFTILSTDQIADVQQSTKSTYDYSMFVCFVRNDTVLHLSPGRHLSRGLVNDVSNDDRRKYEHQTNVKKDFVVYIHSSLVQTLRFDDSSAVEWYGVQFDHSDEDCKDQLWSGWDLFVKNGDFTPLYSVRWSDFFAKNPDVYQQFSNLELSGWGEFVKLNNESLIFRIKPVNTSSCISLGRPSIYESTVEIVYFHDTTERMTHTNYSYTDVFEVRTGGVMSRSCNTVFSRTLYNLCSESDSDSHTSFVFNVDKIVEFFRNVDYNSLISSWYPSDKCNTNTSYDSSDESDTKSDDRESSDSVEIRLTVKQVFAVHVYKFDTLDEKNISRVKMIVGWLKELGLKGGFILSETLGTKPGKNFVKTTPGYMVVSGEDVILTHHNKVGDLAVFQNRFKCLHWKKVKQYHYSNHDFISSLSYERLPQTPFCVSGKDVNVFKNTKYSDIALIPEKF</sequence>
<accession>A0A5K0UAU3</accession>
<organism evidence="2 3">
    <name type="scientific">Yasminevirus sp. GU-2018</name>
    <dbReference type="NCBI Taxonomy" id="2420051"/>
    <lineage>
        <taxon>Viruses</taxon>
        <taxon>Varidnaviria</taxon>
        <taxon>Bamfordvirae</taxon>
        <taxon>Nucleocytoviricota</taxon>
        <taxon>Megaviricetes</taxon>
        <taxon>Imitervirales</taxon>
        <taxon>Mimiviridae</taxon>
        <taxon>Klosneuvirinae</taxon>
        <taxon>Yasminevirus</taxon>
        <taxon>Yasminevirus saudimassiliense</taxon>
    </lineage>
</organism>
<keyword evidence="3" id="KW-1185">Reference proteome</keyword>
<comment type="caution">
    <text evidence="2">The sequence shown here is derived from an EMBL/GenBank/DDBJ whole genome shotgun (WGS) entry which is preliminary data.</text>
</comment>
<evidence type="ECO:0000313" key="3">
    <source>
        <dbReference type="Proteomes" id="UP000594342"/>
    </source>
</evidence>
<feature type="region of interest" description="Disordered" evidence="1">
    <location>
        <begin position="1"/>
        <end position="47"/>
    </location>
</feature>
<name>A0A5K0UAU3_9VIRU</name>
<feature type="compositionally biased region" description="Polar residues" evidence="1">
    <location>
        <begin position="25"/>
        <end position="47"/>
    </location>
</feature>
<dbReference type="EMBL" id="UPSH01000001">
    <property type="protein sequence ID" value="VBB18810.1"/>
    <property type="molecule type" value="Genomic_DNA"/>
</dbReference>
<feature type="compositionally biased region" description="Basic and acidic residues" evidence="1">
    <location>
        <begin position="1"/>
        <end position="24"/>
    </location>
</feature>
<feature type="compositionally biased region" description="Basic and acidic residues" evidence="1">
    <location>
        <begin position="416"/>
        <end position="425"/>
    </location>
</feature>
<protein>
    <submittedName>
        <fullName evidence="2">Uncharacterized protein</fullName>
    </submittedName>
</protein>